<dbReference type="SMART" id="SM00382">
    <property type="entry name" value="AAA"/>
    <property type="match status" value="1"/>
</dbReference>
<feature type="binding site" evidence="10">
    <location>
        <begin position="254"/>
        <end position="261"/>
    </location>
    <ligand>
        <name>GTP</name>
        <dbReference type="ChEBI" id="CHEBI:37565"/>
    </ligand>
</feature>
<dbReference type="InterPro" id="IPR004390">
    <property type="entry name" value="SR_rcpt_FtsY"/>
</dbReference>
<keyword evidence="2 10" id="KW-0963">Cytoplasm</keyword>
<sequence>MFGSRKSDEKTAKRRFWPWGRKEEKESEPAQVVDESPKTEPVAAPQETVAQAEVVETVVETAEEVPSVEPVQAESVEIEPVQESQAKVEVTEDIPQEQAFQTLESEPVEVQAELVEEKTEEVAETPVAAAPPVIAETVEPQEEKKGFFSRMKRGLGKTRNAFVDGVAEIFVGKKEIDEELLEELETQLLVSDVGVEATTEIIEKLTKKVKYRELGDADALIAALKSELKEILEPADKPLVIDEQKTPYVILVVGVNGVGKTTTIGKVARKLQDEGRKVMLAAGDTFRAAAVEQLQVWGERNDIPVIAQHTGADSASVLYDAFEAAKARGADVLIADTAGRLHNKDNLMEELRKVKRVLGKLDDSAPHEVLLVLDAGTGQNALNQAKIFHESVNLTGMALTKLDGTAKGGVVFALSKQMKLPIRFLGVGEQIDDLRPFSADEFVEALFDPIES</sequence>
<dbReference type="GO" id="GO:0051301">
    <property type="term" value="P:cell division"/>
    <property type="evidence" value="ECO:0007669"/>
    <property type="project" value="UniProtKB-KW"/>
</dbReference>
<dbReference type="HAMAP" id="MF_00920">
    <property type="entry name" value="FtsY"/>
    <property type="match status" value="1"/>
</dbReference>
<dbReference type="FunFam" id="3.40.50.300:FF:000053">
    <property type="entry name" value="Signal recognition particle receptor FtsY"/>
    <property type="match status" value="1"/>
</dbReference>
<dbReference type="GO" id="GO:0005525">
    <property type="term" value="F:GTP binding"/>
    <property type="evidence" value="ECO:0007669"/>
    <property type="project" value="UniProtKB-UniRule"/>
</dbReference>
<evidence type="ECO:0000256" key="2">
    <source>
        <dbReference type="ARBA" id="ARBA00022490"/>
    </source>
</evidence>
<organism evidence="13 14">
    <name type="scientific">Endozoicomonas numazuensis</name>
    <dbReference type="NCBI Taxonomy" id="1137799"/>
    <lineage>
        <taxon>Bacteria</taxon>
        <taxon>Pseudomonadati</taxon>
        <taxon>Pseudomonadota</taxon>
        <taxon>Gammaproteobacteria</taxon>
        <taxon>Oceanospirillales</taxon>
        <taxon>Endozoicomonadaceae</taxon>
        <taxon>Endozoicomonas</taxon>
    </lineage>
</organism>
<evidence type="ECO:0000256" key="7">
    <source>
        <dbReference type="ARBA" id="ARBA00023170"/>
    </source>
</evidence>
<dbReference type="InterPro" id="IPR000897">
    <property type="entry name" value="SRP54_GTPase_dom"/>
</dbReference>
<dbReference type="AlphaFoldDB" id="A0A081NLK7"/>
<keyword evidence="6 10" id="KW-0472">Membrane</keyword>
<dbReference type="PANTHER" id="PTHR43134">
    <property type="entry name" value="SIGNAL RECOGNITION PARTICLE RECEPTOR SUBUNIT ALPHA"/>
    <property type="match status" value="1"/>
</dbReference>
<dbReference type="InterPro" id="IPR003593">
    <property type="entry name" value="AAA+_ATPase"/>
</dbReference>
<dbReference type="Proteomes" id="UP000028073">
    <property type="component" value="Unassembled WGS sequence"/>
</dbReference>
<evidence type="ECO:0000256" key="3">
    <source>
        <dbReference type="ARBA" id="ARBA00022741"/>
    </source>
</evidence>
<dbReference type="STRING" id="1137799.GZ78_04990"/>
<comment type="caution">
    <text evidence="13">The sequence shown here is derived from an EMBL/GenBank/DDBJ whole genome shotgun (WGS) entry which is preliminary data.</text>
</comment>
<evidence type="ECO:0000313" key="14">
    <source>
        <dbReference type="Proteomes" id="UP000028073"/>
    </source>
</evidence>
<dbReference type="Pfam" id="PF00448">
    <property type="entry name" value="SRP54"/>
    <property type="match status" value="1"/>
</dbReference>
<dbReference type="EC" id="3.6.5.4" evidence="10"/>
<evidence type="ECO:0000256" key="1">
    <source>
        <dbReference type="ARBA" id="ARBA00022475"/>
    </source>
</evidence>
<dbReference type="SMART" id="SM00962">
    <property type="entry name" value="SRP54"/>
    <property type="match status" value="1"/>
</dbReference>
<comment type="function">
    <text evidence="9 10">Involved in targeting and insertion of nascent membrane proteins into the cytoplasmic membrane. Acts as a receptor for the complex formed by the signal recognition particle (SRP) and the ribosome-nascent chain (RNC). Interaction with SRP-RNC leads to the transfer of the RNC complex to the Sec translocase for insertion into the membrane, the hydrolysis of GTP by both Ffh and FtsY, and the dissociation of the SRP-FtsY complex into the individual components.</text>
</comment>
<dbReference type="eggNOG" id="COG0552">
    <property type="taxonomic scope" value="Bacteria"/>
</dbReference>
<keyword evidence="5 10" id="KW-0342">GTP-binding</keyword>
<keyword evidence="7 10" id="KW-0675">Receptor</keyword>
<dbReference type="SUPFAM" id="SSF52540">
    <property type="entry name" value="P-loop containing nucleoside triphosphate hydrolases"/>
    <property type="match status" value="1"/>
</dbReference>
<dbReference type="EMBL" id="JOKH01000001">
    <property type="protein sequence ID" value="KEQ19330.1"/>
    <property type="molecule type" value="Genomic_DNA"/>
</dbReference>
<gene>
    <name evidence="10" type="primary">ftsY</name>
    <name evidence="13" type="ORF">GZ78_04990</name>
</gene>
<dbReference type="SUPFAM" id="SSF47364">
    <property type="entry name" value="Domain of the SRP/SRP receptor G-proteins"/>
    <property type="match status" value="1"/>
</dbReference>
<accession>A0A081NLK7</accession>
<dbReference type="RefSeq" id="WP_034833094.1">
    <property type="nucleotide sequence ID" value="NZ_JOKH01000001.1"/>
</dbReference>
<dbReference type="FunFam" id="1.20.120.140:FF:000002">
    <property type="entry name" value="Signal recognition particle receptor FtsY"/>
    <property type="match status" value="1"/>
</dbReference>
<proteinExistence type="inferred from homology"/>
<evidence type="ECO:0000256" key="11">
    <source>
        <dbReference type="SAM" id="MobiDB-lite"/>
    </source>
</evidence>
<evidence type="ECO:0000256" key="5">
    <source>
        <dbReference type="ARBA" id="ARBA00023134"/>
    </source>
</evidence>
<dbReference type="CDD" id="cd17874">
    <property type="entry name" value="FtsY"/>
    <property type="match status" value="1"/>
</dbReference>
<dbReference type="GO" id="GO:0005886">
    <property type="term" value="C:plasma membrane"/>
    <property type="evidence" value="ECO:0007669"/>
    <property type="project" value="UniProtKB-SubCell"/>
</dbReference>
<dbReference type="Pfam" id="PF02881">
    <property type="entry name" value="SRP54_N"/>
    <property type="match status" value="1"/>
</dbReference>
<name>A0A081NLK7_9GAMM</name>
<keyword evidence="13" id="KW-0132">Cell division</keyword>
<protein>
    <recommendedName>
        <fullName evidence="10">Signal recognition particle receptor FtsY</fullName>
        <shortName evidence="10">SRP receptor</shortName>
        <ecNumber evidence="10">3.6.5.4</ecNumber>
    </recommendedName>
</protein>
<evidence type="ECO:0000256" key="6">
    <source>
        <dbReference type="ARBA" id="ARBA00023136"/>
    </source>
</evidence>
<keyword evidence="3 10" id="KW-0547">Nucleotide-binding</keyword>
<comment type="subunit">
    <text evidence="10">Part of the signal recognition particle protein translocation system, which is composed of SRP and FtsY. SRP is a ribonucleoprotein composed of Ffh and a 4.5S RNA molecule.</text>
</comment>
<evidence type="ECO:0000256" key="10">
    <source>
        <dbReference type="HAMAP-Rule" id="MF_00920"/>
    </source>
</evidence>
<dbReference type="Gene3D" id="1.20.120.140">
    <property type="entry name" value="Signal recognition particle SRP54, nucleotide-binding domain"/>
    <property type="match status" value="1"/>
</dbReference>
<dbReference type="GO" id="GO:0003924">
    <property type="term" value="F:GTPase activity"/>
    <property type="evidence" value="ECO:0007669"/>
    <property type="project" value="UniProtKB-UniRule"/>
</dbReference>
<dbReference type="GO" id="GO:0006614">
    <property type="term" value="P:SRP-dependent cotranslational protein targeting to membrane"/>
    <property type="evidence" value="ECO:0007669"/>
    <property type="project" value="InterPro"/>
</dbReference>
<feature type="compositionally biased region" description="Basic and acidic residues" evidence="11">
    <location>
        <begin position="1"/>
        <end position="11"/>
    </location>
</feature>
<evidence type="ECO:0000259" key="12">
    <source>
        <dbReference type="PROSITE" id="PS00300"/>
    </source>
</evidence>
<dbReference type="OrthoDB" id="9804720at2"/>
<dbReference type="PROSITE" id="PS00300">
    <property type="entry name" value="SRP54"/>
    <property type="match status" value="1"/>
</dbReference>
<dbReference type="PANTHER" id="PTHR43134:SF1">
    <property type="entry name" value="SIGNAL RECOGNITION PARTICLE RECEPTOR SUBUNIT ALPHA"/>
    <property type="match status" value="1"/>
</dbReference>
<reference evidence="13 14" key="1">
    <citation type="submission" date="2014-06" db="EMBL/GenBank/DDBJ databases">
        <title>Whole Genome Sequences of Three Symbiotic Endozoicomonas Bacteria.</title>
        <authorList>
            <person name="Neave M.J."/>
            <person name="Apprill A."/>
            <person name="Voolstra C.R."/>
        </authorList>
    </citation>
    <scope>NUCLEOTIDE SEQUENCE [LARGE SCALE GENOMIC DNA]</scope>
    <source>
        <strain evidence="13 14">DSM 25634</strain>
    </source>
</reference>
<feature type="region of interest" description="Disordered" evidence="11">
    <location>
        <begin position="1"/>
        <end position="49"/>
    </location>
</feature>
<keyword evidence="4 10" id="KW-0378">Hydrolase</keyword>
<keyword evidence="14" id="KW-1185">Reference proteome</keyword>
<dbReference type="NCBIfam" id="TIGR00064">
    <property type="entry name" value="ftsY"/>
    <property type="match status" value="1"/>
</dbReference>
<feature type="region of interest" description="Disordered" evidence="11">
    <location>
        <begin position="63"/>
        <end position="89"/>
    </location>
</feature>
<dbReference type="InterPro" id="IPR042101">
    <property type="entry name" value="SRP54_N_sf"/>
</dbReference>
<comment type="similarity">
    <text evidence="10">Belongs to the GTP-binding SRP family. FtsY subfamily.</text>
</comment>
<keyword evidence="1 10" id="KW-1003">Cell membrane</keyword>
<dbReference type="SMART" id="SM00963">
    <property type="entry name" value="SRP54_N"/>
    <property type="match status" value="1"/>
</dbReference>
<dbReference type="GO" id="GO:0005737">
    <property type="term" value="C:cytoplasm"/>
    <property type="evidence" value="ECO:0007669"/>
    <property type="project" value="UniProtKB-SubCell"/>
</dbReference>
<evidence type="ECO:0000256" key="4">
    <source>
        <dbReference type="ARBA" id="ARBA00022801"/>
    </source>
</evidence>
<comment type="subcellular location">
    <subcellularLocation>
        <location evidence="10">Cell membrane</location>
        <topology evidence="10">Peripheral membrane protein</topology>
        <orientation evidence="10">Cytoplasmic side</orientation>
    </subcellularLocation>
    <subcellularLocation>
        <location evidence="10">Cytoplasm</location>
    </subcellularLocation>
</comment>
<dbReference type="InterPro" id="IPR013822">
    <property type="entry name" value="Signal_recog_particl_SRP54_hlx"/>
</dbReference>
<comment type="catalytic activity">
    <reaction evidence="8 10">
        <text>GTP + H2O = GDP + phosphate + H(+)</text>
        <dbReference type="Rhea" id="RHEA:19669"/>
        <dbReference type="ChEBI" id="CHEBI:15377"/>
        <dbReference type="ChEBI" id="CHEBI:15378"/>
        <dbReference type="ChEBI" id="CHEBI:37565"/>
        <dbReference type="ChEBI" id="CHEBI:43474"/>
        <dbReference type="ChEBI" id="CHEBI:58189"/>
        <dbReference type="EC" id="3.6.5.4"/>
    </reaction>
</comment>
<dbReference type="Gene3D" id="3.40.50.300">
    <property type="entry name" value="P-loop containing nucleotide triphosphate hydrolases"/>
    <property type="match status" value="1"/>
</dbReference>
<dbReference type="InterPro" id="IPR027417">
    <property type="entry name" value="P-loop_NTPase"/>
</dbReference>
<evidence type="ECO:0000256" key="9">
    <source>
        <dbReference type="ARBA" id="ARBA00053570"/>
    </source>
</evidence>
<dbReference type="InterPro" id="IPR036225">
    <property type="entry name" value="SRP/SRP_N"/>
</dbReference>
<feature type="domain" description="SRP54-type proteins GTP-binding" evidence="12">
    <location>
        <begin position="421"/>
        <end position="434"/>
    </location>
</feature>
<dbReference type="GO" id="GO:0005047">
    <property type="term" value="F:signal recognition particle binding"/>
    <property type="evidence" value="ECO:0007669"/>
    <property type="project" value="TreeGrafter"/>
</dbReference>
<feature type="binding site" evidence="10">
    <location>
        <begin position="400"/>
        <end position="403"/>
    </location>
    <ligand>
        <name>GTP</name>
        <dbReference type="ChEBI" id="CHEBI:37565"/>
    </ligand>
</feature>
<evidence type="ECO:0000256" key="8">
    <source>
        <dbReference type="ARBA" id="ARBA00048027"/>
    </source>
</evidence>
<keyword evidence="13" id="KW-0131">Cell cycle</keyword>
<feature type="binding site" evidence="10">
    <location>
        <begin position="336"/>
        <end position="340"/>
    </location>
    <ligand>
        <name>GTP</name>
        <dbReference type="ChEBI" id="CHEBI:37565"/>
    </ligand>
</feature>
<evidence type="ECO:0000313" key="13">
    <source>
        <dbReference type="EMBL" id="KEQ19330.1"/>
    </source>
</evidence>